<gene>
    <name evidence="1" type="ORF">METZ01_LOCUS244047</name>
</gene>
<protein>
    <submittedName>
        <fullName evidence="1">Uncharacterized protein</fullName>
    </submittedName>
</protein>
<dbReference type="EMBL" id="UINC01063496">
    <property type="protein sequence ID" value="SVB91193.1"/>
    <property type="molecule type" value="Genomic_DNA"/>
</dbReference>
<dbReference type="AlphaFoldDB" id="A0A382HX48"/>
<evidence type="ECO:0000313" key="1">
    <source>
        <dbReference type="EMBL" id="SVB91193.1"/>
    </source>
</evidence>
<name>A0A382HX48_9ZZZZ</name>
<sequence length="37" mass="4062">MVHTKYAIPTAINDAANTIFKNFISWGFMSISTVPSS</sequence>
<proteinExistence type="predicted"/>
<reference evidence="1" key="1">
    <citation type="submission" date="2018-05" db="EMBL/GenBank/DDBJ databases">
        <authorList>
            <person name="Lanie J.A."/>
            <person name="Ng W.-L."/>
            <person name="Kazmierczak K.M."/>
            <person name="Andrzejewski T.M."/>
            <person name="Davidsen T.M."/>
            <person name="Wayne K.J."/>
            <person name="Tettelin H."/>
            <person name="Glass J.I."/>
            <person name="Rusch D."/>
            <person name="Podicherti R."/>
            <person name="Tsui H.-C.T."/>
            <person name="Winkler M.E."/>
        </authorList>
    </citation>
    <scope>NUCLEOTIDE SEQUENCE</scope>
</reference>
<accession>A0A382HX48</accession>
<organism evidence="1">
    <name type="scientific">marine metagenome</name>
    <dbReference type="NCBI Taxonomy" id="408172"/>
    <lineage>
        <taxon>unclassified sequences</taxon>
        <taxon>metagenomes</taxon>
        <taxon>ecological metagenomes</taxon>
    </lineage>
</organism>